<organism evidence="2">
    <name type="scientific">Caulobacter phage BL57</name>
    <dbReference type="NCBI Taxonomy" id="3348355"/>
    <lineage>
        <taxon>Viruses</taxon>
    </lineage>
</organism>
<protein>
    <submittedName>
        <fullName evidence="2">Uncharacterized protein</fullName>
    </submittedName>
</protein>
<keyword evidence="1" id="KW-1133">Transmembrane helix</keyword>
<keyword evidence="1" id="KW-0472">Membrane</keyword>
<proteinExistence type="predicted"/>
<gene>
    <name evidence="2" type="ORF">BL57_328</name>
</gene>
<sequence length="165" mass="18036">MGLTGCAFAVLTAASTAYAVDRGGRALKTSALLLLATWIFSVTVGKGLHAEYKPYVYAWVDGVLAGVLAIILMGRIQRWRAVLFSLALVQMGLHIAMLGFWDFSLHARRLHVFSLNLTYALELLTLTCGAVVYRPDEPGDIPEVVEGEKILDWLECVDKAGIARL</sequence>
<feature type="transmembrane region" description="Helical" evidence="1">
    <location>
        <begin position="82"/>
        <end position="101"/>
    </location>
</feature>
<keyword evidence="1" id="KW-0812">Transmembrane</keyword>
<reference evidence="2" key="1">
    <citation type="submission" date="2024-10" db="EMBL/GenBank/DDBJ databases">
        <title>Genetic diversity among independent isolates of the Dolichocephalovirinae subfamily.</title>
        <authorList>
            <person name="Ely B."/>
            <person name="Thomas Q."/>
            <person name="Mohammadi T."/>
        </authorList>
    </citation>
    <scope>NUCLEOTIDE SEQUENCE</scope>
</reference>
<feature type="transmembrane region" description="Helical" evidence="1">
    <location>
        <begin position="29"/>
        <end position="48"/>
    </location>
</feature>
<feature type="transmembrane region" description="Helical" evidence="1">
    <location>
        <begin position="55"/>
        <end position="76"/>
    </location>
</feature>
<name>A0AB74UN58_9VIRU</name>
<dbReference type="EMBL" id="PQ287320">
    <property type="protein sequence ID" value="XHV10800.1"/>
    <property type="molecule type" value="Genomic_DNA"/>
</dbReference>
<evidence type="ECO:0000256" key="1">
    <source>
        <dbReference type="SAM" id="Phobius"/>
    </source>
</evidence>
<evidence type="ECO:0000313" key="2">
    <source>
        <dbReference type="EMBL" id="XHV10800.1"/>
    </source>
</evidence>
<accession>A0AB74UN58</accession>